<name>A0ABR6DEV7_9HYPH</name>
<dbReference type="InterPro" id="IPR003018">
    <property type="entry name" value="GAF"/>
</dbReference>
<dbReference type="InterPro" id="IPR029787">
    <property type="entry name" value="Nucleotide_cyclase"/>
</dbReference>
<dbReference type="PROSITE" id="PS50887">
    <property type="entry name" value="GGDEF"/>
    <property type="match status" value="1"/>
</dbReference>
<dbReference type="SUPFAM" id="SSF55785">
    <property type="entry name" value="PYP-like sensor domain (PAS domain)"/>
    <property type="match status" value="1"/>
</dbReference>
<dbReference type="InterPro" id="IPR029016">
    <property type="entry name" value="GAF-like_dom_sf"/>
</dbReference>
<dbReference type="Pfam" id="PF08448">
    <property type="entry name" value="PAS_4"/>
    <property type="match status" value="1"/>
</dbReference>
<dbReference type="CDD" id="cd01949">
    <property type="entry name" value="GGDEF"/>
    <property type="match status" value="1"/>
</dbReference>
<accession>A0ABR6DEV7</accession>
<evidence type="ECO:0000313" key="4">
    <source>
        <dbReference type="Proteomes" id="UP000565455"/>
    </source>
</evidence>
<proteinExistence type="predicted"/>
<dbReference type="SUPFAM" id="SSF55781">
    <property type="entry name" value="GAF domain-like"/>
    <property type="match status" value="1"/>
</dbReference>
<gene>
    <name evidence="3" type="ORF">GGQ91_003250</name>
</gene>
<sequence length="500" mass="54859">MLQGTGSNTQREALRQQALIEIALLDTPPEREFDALAKLAQRMLGTGMSSITLIDPERQWFKARCGPLAAETPRAQAFCPVVFETEAPLIVADAKLDRRFEASPFVTGAPNIRYYAGVPVRVRRADGDTITIGTLCVLDERPREPMAADLEVLTELACLAEALIEARAVALRAAENAEERRVAVEGLERERRQFKQAERMADMGSYRYDIEKQSTSWSDGVFAIHELPVSGGVPTGEIMNFFPETDRALFRAAVERVLDTGEPFEMDADFVTAKGNARRVRCSCEIELAKGKPVALVGLIQDITERHGLEERLRHRARTDDLTQLANRAEFHRVLDARLREARASDVDVAVLLIDLDGFKGVNDRLGHAAGDDVLRRVAERLRASSYTGCLPARLGGDEFAILAPAACDGARLSAIVQRLLHDLEIIVDGQSQIARVTGTIGLAWSREAGQDRDVLLRHADAALYAAKRAQKGTAQSYSVQVGQATAQGRRVSASKLAPK</sequence>
<dbReference type="Pfam" id="PF00990">
    <property type="entry name" value="GGDEF"/>
    <property type="match status" value="1"/>
</dbReference>
<protein>
    <submittedName>
        <fullName evidence="3">Diguanylate cyclase (GGDEF)-like protein</fullName>
    </submittedName>
</protein>
<organism evidence="3 4">
    <name type="scientific">Methylobacterium fujisawaense</name>
    <dbReference type="NCBI Taxonomy" id="107400"/>
    <lineage>
        <taxon>Bacteria</taxon>
        <taxon>Pseudomonadati</taxon>
        <taxon>Pseudomonadota</taxon>
        <taxon>Alphaproteobacteria</taxon>
        <taxon>Hyphomicrobiales</taxon>
        <taxon>Methylobacteriaceae</taxon>
        <taxon>Methylobacterium</taxon>
    </lineage>
</organism>
<reference evidence="3 4" key="1">
    <citation type="submission" date="2020-08" db="EMBL/GenBank/DDBJ databases">
        <title>Genomic Encyclopedia of Type Strains, Phase IV (KMG-IV): sequencing the most valuable type-strain genomes for metagenomic binning, comparative biology and taxonomic classification.</title>
        <authorList>
            <person name="Goeker M."/>
        </authorList>
    </citation>
    <scope>NUCLEOTIDE SEQUENCE [LARGE SCALE GENOMIC DNA]</scope>
    <source>
        <strain evidence="3 4">DSM 5686</strain>
    </source>
</reference>
<dbReference type="InterPro" id="IPR000160">
    <property type="entry name" value="GGDEF_dom"/>
</dbReference>
<evidence type="ECO:0000313" key="3">
    <source>
        <dbReference type="EMBL" id="MBA9063849.1"/>
    </source>
</evidence>
<dbReference type="SMART" id="SM00065">
    <property type="entry name" value="GAF"/>
    <property type="match status" value="1"/>
</dbReference>
<dbReference type="SUPFAM" id="SSF55073">
    <property type="entry name" value="Nucleotide cyclase"/>
    <property type="match status" value="1"/>
</dbReference>
<dbReference type="SMART" id="SM00267">
    <property type="entry name" value="GGDEF"/>
    <property type="match status" value="1"/>
</dbReference>
<dbReference type="RefSeq" id="WP_343066802.1">
    <property type="nucleotide sequence ID" value="NZ_JACJIM010000005.1"/>
</dbReference>
<dbReference type="InterPro" id="IPR013656">
    <property type="entry name" value="PAS_4"/>
</dbReference>
<dbReference type="InterPro" id="IPR000700">
    <property type="entry name" value="PAS-assoc_C"/>
</dbReference>
<dbReference type="InterPro" id="IPR052155">
    <property type="entry name" value="Biofilm_reg_signaling"/>
</dbReference>
<dbReference type="PANTHER" id="PTHR44757:SF2">
    <property type="entry name" value="BIOFILM ARCHITECTURE MAINTENANCE PROTEIN MBAA"/>
    <property type="match status" value="1"/>
</dbReference>
<keyword evidence="4" id="KW-1185">Reference proteome</keyword>
<dbReference type="Proteomes" id="UP000565455">
    <property type="component" value="Unassembled WGS sequence"/>
</dbReference>
<dbReference type="NCBIfam" id="TIGR00254">
    <property type="entry name" value="GGDEF"/>
    <property type="match status" value="1"/>
</dbReference>
<dbReference type="GeneID" id="96604924"/>
<evidence type="ECO:0000259" key="1">
    <source>
        <dbReference type="PROSITE" id="PS50113"/>
    </source>
</evidence>
<dbReference type="EMBL" id="JACJIM010000005">
    <property type="protein sequence ID" value="MBA9063849.1"/>
    <property type="molecule type" value="Genomic_DNA"/>
</dbReference>
<dbReference type="InterPro" id="IPR035965">
    <property type="entry name" value="PAS-like_dom_sf"/>
</dbReference>
<dbReference type="PANTHER" id="PTHR44757">
    <property type="entry name" value="DIGUANYLATE CYCLASE DGCP"/>
    <property type="match status" value="1"/>
</dbReference>
<comment type="caution">
    <text evidence="3">The sequence shown here is derived from an EMBL/GenBank/DDBJ whole genome shotgun (WGS) entry which is preliminary data.</text>
</comment>
<dbReference type="InterPro" id="IPR043128">
    <property type="entry name" value="Rev_trsase/Diguanyl_cyclase"/>
</dbReference>
<feature type="domain" description="PAC" evidence="1">
    <location>
        <begin position="264"/>
        <end position="315"/>
    </location>
</feature>
<feature type="domain" description="GGDEF" evidence="2">
    <location>
        <begin position="347"/>
        <end position="480"/>
    </location>
</feature>
<dbReference type="Gene3D" id="3.30.70.270">
    <property type="match status" value="1"/>
</dbReference>
<evidence type="ECO:0000259" key="2">
    <source>
        <dbReference type="PROSITE" id="PS50887"/>
    </source>
</evidence>
<dbReference type="PROSITE" id="PS50113">
    <property type="entry name" value="PAC"/>
    <property type="match status" value="1"/>
</dbReference>
<dbReference type="Gene3D" id="3.30.450.20">
    <property type="entry name" value="PAS domain"/>
    <property type="match status" value="1"/>
</dbReference>
<dbReference type="Gene3D" id="3.30.450.40">
    <property type="match status" value="1"/>
</dbReference>